<evidence type="ECO:0000313" key="1">
    <source>
        <dbReference type="EMBL" id="ABN07939.1"/>
    </source>
</evidence>
<name>A2Q2R3_MEDTR</name>
<reference evidence="1" key="2">
    <citation type="submission" date="2007-03" db="EMBL/GenBank/DDBJ databases">
        <authorList>
            <consortium name="The International Medicago Genome Annotation Group"/>
        </authorList>
    </citation>
    <scope>NUCLEOTIDE SEQUENCE</scope>
</reference>
<dbReference type="EMBL" id="AC151524">
    <property type="protein sequence ID" value="ABN07939.1"/>
    <property type="molecule type" value="Genomic_DNA"/>
</dbReference>
<accession>A2Q2R3</accession>
<protein>
    <submittedName>
        <fullName evidence="1">Uncharacterized protein</fullName>
    </submittedName>
</protein>
<dbReference type="AlphaFoldDB" id="A2Q2R3"/>
<sequence>MKFVNDNNMITMFSIFGHYNTRGPIELDASLIYVEDL</sequence>
<proteinExistence type="predicted"/>
<reference evidence="1" key="1">
    <citation type="submission" date="2004-12" db="EMBL/GenBank/DDBJ databases">
        <authorList>
            <person name="Town C.D."/>
        </authorList>
    </citation>
    <scope>NUCLEOTIDE SEQUENCE</scope>
</reference>
<organism evidence="1">
    <name type="scientific">Medicago truncatula</name>
    <name type="common">Barrel medic</name>
    <name type="synonym">Medicago tribuloides</name>
    <dbReference type="NCBI Taxonomy" id="3880"/>
    <lineage>
        <taxon>Eukaryota</taxon>
        <taxon>Viridiplantae</taxon>
        <taxon>Streptophyta</taxon>
        <taxon>Embryophyta</taxon>
        <taxon>Tracheophyta</taxon>
        <taxon>Spermatophyta</taxon>
        <taxon>Magnoliopsida</taxon>
        <taxon>eudicotyledons</taxon>
        <taxon>Gunneridae</taxon>
        <taxon>Pentapetalae</taxon>
        <taxon>rosids</taxon>
        <taxon>fabids</taxon>
        <taxon>Fabales</taxon>
        <taxon>Fabaceae</taxon>
        <taxon>Papilionoideae</taxon>
        <taxon>50 kb inversion clade</taxon>
        <taxon>NPAAA clade</taxon>
        <taxon>Hologalegina</taxon>
        <taxon>IRL clade</taxon>
        <taxon>Trifolieae</taxon>
        <taxon>Medicago</taxon>
    </lineage>
</organism>
<gene>
    <name evidence="1" type="ORF">MtrDRAFT_AC151524g28v2</name>
</gene>